<name>A0AAW2EFH7_9HYME</name>
<dbReference type="AlphaFoldDB" id="A0AAW2EFH7"/>
<proteinExistence type="predicted"/>
<protein>
    <recommendedName>
        <fullName evidence="3">RRM domain-containing protein</fullName>
    </recommendedName>
</protein>
<gene>
    <name evidence="1" type="ORF">PUN28_019687</name>
</gene>
<evidence type="ECO:0000313" key="2">
    <source>
        <dbReference type="Proteomes" id="UP001430953"/>
    </source>
</evidence>
<sequence length="103" mass="11470">MVIPSSKLDSNNSDKARNNIHPLLVTRIINKLFKTDIKECKKVGYGKILVEFKDFQAANKVVDCVELTRGLSSRAPRNFVKNKICCLSSLPDIRGTISLANAH</sequence>
<accession>A0AAW2EFH7</accession>
<comment type="caution">
    <text evidence="1">The sequence shown here is derived from an EMBL/GenBank/DDBJ whole genome shotgun (WGS) entry which is preliminary data.</text>
</comment>
<dbReference type="EMBL" id="JADYXP020000026">
    <property type="protein sequence ID" value="KAL0100537.1"/>
    <property type="molecule type" value="Genomic_DNA"/>
</dbReference>
<evidence type="ECO:0008006" key="3">
    <source>
        <dbReference type="Google" id="ProtNLM"/>
    </source>
</evidence>
<reference evidence="1 2" key="1">
    <citation type="submission" date="2023-03" db="EMBL/GenBank/DDBJ databases">
        <title>High recombination rates correlate with genetic variation in Cardiocondyla obscurior ants.</title>
        <authorList>
            <person name="Errbii M."/>
        </authorList>
    </citation>
    <scope>NUCLEOTIDE SEQUENCE [LARGE SCALE GENOMIC DNA]</scope>
    <source>
        <strain evidence="1">Alpha-2009</strain>
        <tissue evidence="1">Whole body</tissue>
    </source>
</reference>
<organism evidence="1 2">
    <name type="scientific">Cardiocondyla obscurior</name>
    <dbReference type="NCBI Taxonomy" id="286306"/>
    <lineage>
        <taxon>Eukaryota</taxon>
        <taxon>Metazoa</taxon>
        <taxon>Ecdysozoa</taxon>
        <taxon>Arthropoda</taxon>
        <taxon>Hexapoda</taxon>
        <taxon>Insecta</taxon>
        <taxon>Pterygota</taxon>
        <taxon>Neoptera</taxon>
        <taxon>Endopterygota</taxon>
        <taxon>Hymenoptera</taxon>
        <taxon>Apocrita</taxon>
        <taxon>Aculeata</taxon>
        <taxon>Formicoidea</taxon>
        <taxon>Formicidae</taxon>
        <taxon>Myrmicinae</taxon>
        <taxon>Cardiocondyla</taxon>
    </lineage>
</organism>
<dbReference type="Proteomes" id="UP001430953">
    <property type="component" value="Unassembled WGS sequence"/>
</dbReference>
<evidence type="ECO:0000313" key="1">
    <source>
        <dbReference type="EMBL" id="KAL0100537.1"/>
    </source>
</evidence>
<keyword evidence="2" id="KW-1185">Reference proteome</keyword>